<protein>
    <submittedName>
        <fullName evidence="8">Glycoside hydrolase family 5 protein</fullName>
    </submittedName>
</protein>
<dbReference type="PANTHER" id="PTHR34142:SF1">
    <property type="entry name" value="GLYCOSIDE HYDROLASE FAMILY 5 DOMAIN-CONTAINING PROTEIN"/>
    <property type="match status" value="1"/>
</dbReference>
<dbReference type="Gene3D" id="2.60.120.260">
    <property type="entry name" value="Galactose-binding domain-like"/>
    <property type="match status" value="1"/>
</dbReference>
<evidence type="ECO:0000259" key="6">
    <source>
        <dbReference type="Pfam" id="PF00150"/>
    </source>
</evidence>
<dbReference type="RefSeq" id="WP_390198549.1">
    <property type="nucleotide sequence ID" value="NZ_JBHSDV010000002.1"/>
</dbReference>
<feature type="domain" description="Glycoside hydrolase family 5" evidence="6">
    <location>
        <begin position="42"/>
        <end position="286"/>
    </location>
</feature>
<gene>
    <name evidence="8" type="ORF">ACFOZ1_08775</name>
</gene>
<evidence type="ECO:0000259" key="7">
    <source>
        <dbReference type="Pfam" id="PF21253"/>
    </source>
</evidence>
<dbReference type="InterPro" id="IPR001547">
    <property type="entry name" value="Glyco_hydro_5"/>
</dbReference>
<dbReference type="InterPro" id="IPR049475">
    <property type="entry name" value="Mann_GBD_bact"/>
</dbReference>
<accession>A0ABV8VW03</accession>
<dbReference type="Pfam" id="PF21253">
    <property type="entry name" value="Mann_GBD_bact"/>
    <property type="match status" value="1"/>
</dbReference>
<organism evidence="8 9">
    <name type="scientific">Gracilibacillus marinus</name>
    <dbReference type="NCBI Taxonomy" id="630535"/>
    <lineage>
        <taxon>Bacteria</taxon>
        <taxon>Bacillati</taxon>
        <taxon>Bacillota</taxon>
        <taxon>Bacilli</taxon>
        <taxon>Bacillales</taxon>
        <taxon>Bacillaceae</taxon>
        <taxon>Gracilibacillus</taxon>
    </lineage>
</organism>
<keyword evidence="9" id="KW-1185">Reference proteome</keyword>
<feature type="domain" description="Mannanase galactose-binding" evidence="7">
    <location>
        <begin position="346"/>
        <end position="486"/>
    </location>
</feature>
<comment type="similarity">
    <text evidence="1 4">Belongs to the glycosyl hydrolase 5 (cellulase A) family.</text>
</comment>
<dbReference type="SUPFAM" id="SSF51445">
    <property type="entry name" value="(Trans)glycosidases"/>
    <property type="match status" value="1"/>
</dbReference>
<reference evidence="9" key="1">
    <citation type="journal article" date="2019" name="Int. J. Syst. Evol. Microbiol.">
        <title>The Global Catalogue of Microorganisms (GCM) 10K type strain sequencing project: providing services to taxonomists for standard genome sequencing and annotation.</title>
        <authorList>
            <consortium name="The Broad Institute Genomics Platform"/>
            <consortium name="The Broad Institute Genome Sequencing Center for Infectious Disease"/>
            <person name="Wu L."/>
            <person name="Ma J."/>
        </authorList>
    </citation>
    <scope>NUCLEOTIDE SEQUENCE [LARGE SCALE GENOMIC DNA]</scope>
    <source>
        <strain evidence="9">KACC 14058</strain>
    </source>
</reference>
<comment type="caution">
    <text evidence="8">The sequence shown here is derived from an EMBL/GenBank/DDBJ whole genome shotgun (WGS) entry which is preliminary data.</text>
</comment>
<name>A0ABV8VW03_9BACI</name>
<dbReference type="GO" id="GO:0016787">
    <property type="term" value="F:hydrolase activity"/>
    <property type="evidence" value="ECO:0007669"/>
    <property type="project" value="UniProtKB-KW"/>
</dbReference>
<dbReference type="Gene3D" id="3.20.20.80">
    <property type="entry name" value="Glycosidases"/>
    <property type="match status" value="1"/>
</dbReference>
<keyword evidence="5" id="KW-0732">Signal</keyword>
<dbReference type="EMBL" id="JBHSDV010000002">
    <property type="protein sequence ID" value="MFC4387904.1"/>
    <property type="molecule type" value="Genomic_DNA"/>
</dbReference>
<proteinExistence type="inferred from homology"/>
<dbReference type="PANTHER" id="PTHR34142">
    <property type="entry name" value="ENDO-BETA-1,4-GLUCANASE A"/>
    <property type="match status" value="1"/>
</dbReference>
<keyword evidence="3 4" id="KW-0326">Glycosidase</keyword>
<evidence type="ECO:0000256" key="4">
    <source>
        <dbReference type="RuleBase" id="RU361153"/>
    </source>
</evidence>
<feature type="signal peptide" evidence="5">
    <location>
        <begin position="1"/>
        <end position="24"/>
    </location>
</feature>
<dbReference type="InterPro" id="IPR017853">
    <property type="entry name" value="GH"/>
</dbReference>
<evidence type="ECO:0000313" key="9">
    <source>
        <dbReference type="Proteomes" id="UP001595880"/>
    </source>
</evidence>
<evidence type="ECO:0000256" key="1">
    <source>
        <dbReference type="ARBA" id="ARBA00005641"/>
    </source>
</evidence>
<feature type="chain" id="PRO_5045180679" evidence="5">
    <location>
        <begin position="25"/>
        <end position="490"/>
    </location>
</feature>
<evidence type="ECO:0000256" key="5">
    <source>
        <dbReference type="SAM" id="SignalP"/>
    </source>
</evidence>
<dbReference type="Pfam" id="PF00150">
    <property type="entry name" value="Cellulase"/>
    <property type="match status" value="1"/>
</dbReference>
<evidence type="ECO:0000256" key="3">
    <source>
        <dbReference type="ARBA" id="ARBA00023295"/>
    </source>
</evidence>
<keyword evidence="2 4" id="KW-0378">Hydrolase</keyword>
<evidence type="ECO:0000256" key="2">
    <source>
        <dbReference type="ARBA" id="ARBA00022801"/>
    </source>
</evidence>
<sequence length="490" mass="54486">MKNLFYRTCLIVILVLTCVSFVHVNNVQGTGQGFSVNGTQLLDANGNPFVMRGVNHGHTWFKDTYETAIPAIAATGANTVRFALSNGDQWTKDDIHTIRQIISLAEQHQLVTVLEVHDATGNDSLHALNRAVDYWIEMKDALIDKESTVIINIANEWYGTWDDGNNWTNGYKQAIQRMRNEGFHHTLMVDTAGWGQYPQAILNHGQEILNSDPDKNTMFSIHMYEYAGSDATTVQSNINQVLDLNLALTIGEFGHYHTNGDVDEDTILSHSEQRNVGWLAWSWKGNGEEWAYLDLANDWAGTNLSWYGDRIVNGQFGIRETSELATIFQNAPNPTNPGPTQQVLANFEGTTEGWQGAHVSGGPWSTTEWLYDGNHSLKADVILGSEKSISLFKTGQLDLSAFSHLQINVKQANWGTLHAPIQAKLYIKTGDNWTWHDSGMASISTDGTKLYMNLSGIPNLNNVKEVGVEFSIPANSNGQTAVYVDHLTTW</sequence>
<dbReference type="Proteomes" id="UP001595880">
    <property type="component" value="Unassembled WGS sequence"/>
</dbReference>
<dbReference type="SUPFAM" id="SSF49785">
    <property type="entry name" value="Galactose-binding domain-like"/>
    <property type="match status" value="1"/>
</dbReference>
<dbReference type="InterPro" id="IPR008979">
    <property type="entry name" value="Galactose-bd-like_sf"/>
</dbReference>
<evidence type="ECO:0000313" key="8">
    <source>
        <dbReference type="EMBL" id="MFC4387904.1"/>
    </source>
</evidence>